<keyword evidence="1" id="KW-0472">Membrane</keyword>
<proteinExistence type="predicted"/>
<keyword evidence="1" id="KW-0812">Transmembrane</keyword>
<dbReference type="Proteomes" id="UP001596186">
    <property type="component" value="Unassembled WGS sequence"/>
</dbReference>
<protein>
    <submittedName>
        <fullName evidence="2">DUF2975 domain-containing protein</fullName>
    </submittedName>
</protein>
<keyword evidence="3" id="KW-1185">Reference proteome</keyword>
<reference evidence="3" key="1">
    <citation type="journal article" date="2019" name="Int. J. Syst. Evol. Microbiol.">
        <title>The Global Catalogue of Microorganisms (GCM) 10K type strain sequencing project: providing services to taxonomists for standard genome sequencing and annotation.</title>
        <authorList>
            <consortium name="The Broad Institute Genomics Platform"/>
            <consortium name="The Broad Institute Genome Sequencing Center for Infectious Disease"/>
            <person name="Wu L."/>
            <person name="Ma J."/>
        </authorList>
    </citation>
    <scope>NUCLEOTIDE SEQUENCE [LARGE SCALE GENOMIC DNA]</scope>
    <source>
        <strain evidence="3">CCM 8895</strain>
    </source>
</reference>
<dbReference type="Pfam" id="PF11188">
    <property type="entry name" value="DUF2975"/>
    <property type="match status" value="1"/>
</dbReference>
<sequence>MALFKANTILTIIFGIGLYASAIGSYTIIFFTWRILRSIDTNQIFTNSNIFSLNMIKLLGYSIAAIYMLMIPSILALSDDGRSSTLGMFFVNIFLIGLGITIGVFAQLLKRICSKITKFQIENELTI</sequence>
<evidence type="ECO:0000313" key="3">
    <source>
        <dbReference type="Proteomes" id="UP001596186"/>
    </source>
</evidence>
<dbReference type="EMBL" id="JBHSSN010000015">
    <property type="protein sequence ID" value="MFC6323779.1"/>
    <property type="molecule type" value="Genomic_DNA"/>
</dbReference>
<feature type="transmembrane region" description="Helical" evidence="1">
    <location>
        <begin position="89"/>
        <end position="109"/>
    </location>
</feature>
<keyword evidence="1" id="KW-1133">Transmembrane helix</keyword>
<evidence type="ECO:0000313" key="2">
    <source>
        <dbReference type="EMBL" id="MFC6323779.1"/>
    </source>
</evidence>
<organism evidence="2 3">
    <name type="scientific">Companilactobacillus baiquanensis</name>
    <dbReference type="NCBI Taxonomy" id="2486005"/>
    <lineage>
        <taxon>Bacteria</taxon>
        <taxon>Bacillati</taxon>
        <taxon>Bacillota</taxon>
        <taxon>Bacilli</taxon>
        <taxon>Lactobacillales</taxon>
        <taxon>Lactobacillaceae</taxon>
        <taxon>Companilactobacillus</taxon>
    </lineage>
</organism>
<evidence type="ECO:0000256" key="1">
    <source>
        <dbReference type="SAM" id="Phobius"/>
    </source>
</evidence>
<accession>A0ABW1UVM0</accession>
<comment type="caution">
    <text evidence="2">The sequence shown here is derived from an EMBL/GenBank/DDBJ whole genome shotgun (WGS) entry which is preliminary data.</text>
</comment>
<name>A0ABW1UVM0_9LACO</name>
<feature type="transmembrane region" description="Helical" evidence="1">
    <location>
        <begin position="56"/>
        <end position="77"/>
    </location>
</feature>
<gene>
    <name evidence="2" type="ORF">ACFP1F_08515</name>
</gene>
<feature type="transmembrane region" description="Helical" evidence="1">
    <location>
        <begin position="12"/>
        <end position="36"/>
    </location>
</feature>
<dbReference type="InterPro" id="IPR021354">
    <property type="entry name" value="DUF2975"/>
</dbReference>